<dbReference type="PANTHER" id="PTHR47178">
    <property type="entry name" value="MONOOXYGENASE, FAD-BINDING"/>
    <property type="match status" value="1"/>
</dbReference>
<keyword evidence="3" id="KW-0274">FAD</keyword>
<dbReference type="PRINTS" id="PR00420">
    <property type="entry name" value="RNGMNOXGNASE"/>
</dbReference>
<dbReference type="PANTHER" id="PTHR47178:SF2">
    <property type="entry name" value="FAD-BINDING DOMAIN-CONTAINING PROTEIN"/>
    <property type="match status" value="1"/>
</dbReference>
<evidence type="ECO:0000313" key="7">
    <source>
        <dbReference type="EMBL" id="RAO66638.1"/>
    </source>
</evidence>
<dbReference type="STRING" id="1196081.A0A364KSU9"/>
<gene>
    <name evidence="7" type="ORF">BHQ10_002650</name>
</gene>
<sequence>MIPPLRLLRDTPIPGINEFVENAIANIRCVEDITPELIASIRREIRRNLAIPAFPVTMNKFLEWQAKQPPGSLQGFDYDARQGRLLLRPQEPDPACGALKGILTWFHTAIDRLGDDNSRSWSIVQGEPYMLTNNIDMIKRPQTALINANQRWPLMVVHVENNETEEEVLDNAKQWLYGTNGEVQLVIVITIHEQDAPPYDGSWLHGFEKKLVGVAHDHDGLVIASFSDGYQETGNLLVGCDGSRSIVRNFLVGEDFGKPTDIDLGMMNHAACGYTAEQAVLLRKYHPIGKIAYHPDYHGNFLLTALDCSNQEKPEEWKFQIQHCWWGPPYLDDLKDPKTRLEFYKARCFKMCEPFRTAGVALPEDEILPLDQSQQWAPIQWNNHHGTVTLAGDAAHSMLPHRGQGLNNAMRDVAELFCAIKKTILGQVTLETGVTSYETAMRPRGVRDVELSLETAKKMRLSDLMESPFVKMGFAKQETWKDNRDES</sequence>
<dbReference type="Gene3D" id="3.50.50.60">
    <property type="entry name" value="FAD/NAD(P)-binding domain"/>
    <property type="match status" value="1"/>
</dbReference>
<keyword evidence="5" id="KW-0503">Monooxygenase</keyword>
<dbReference type="InterPro" id="IPR002938">
    <property type="entry name" value="FAD-bd"/>
</dbReference>
<dbReference type="RefSeq" id="XP_040731155.1">
    <property type="nucleotide sequence ID" value="XM_040874820.1"/>
</dbReference>
<evidence type="ECO:0000313" key="8">
    <source>
        <dbReference type="Proteomes" id="UP000249363"/>
    </source>
</evidence>
<evidence type="ECO:0000256" key="5">
    <source>
        <dbReference type="ARBA" id="ARBA00023033"/>
    </source>
</evidence>
<dbReference type="Proteomes" id="UP000249363">
    <property type="component" value="Unassembled WGS sequence"/>
</dbReference>
<organism evidence="7 8">
    <name type="scientific">Talaromyces amestolkiae</name>
    <dbReference type="NCBI Taxonomy" id="1196081"/>
    <lineage>
        <taxon>Eukaryota</taxon>
        <taxon>Fungi</taxon>
        <taxon>Dikarya</taxon>
        <taxon>Ascomycota</taxon>
        <taxon>Pezizomycotina</taxon>
        <taxon>Eurotiomycetes</taxon>
        <taxon>Eurotiomycetidae</taxon>
        <taxon>Eurotiales</taxon>
        <taxon>Trichocomaceae</taxon>
        <taxon>Talaromyces</taxon>
        <taxon>Talaromyces sect. Talaromyces</taxon>
    </lineage>
</organism>
<comment type="cofactor">
    <cofactor evidence="1">
        <name>FAD</name>
        <dbReference type="ChEBI" id="CHEBI:57692"/>
    </cofactor>
</comment>
<evidence type="ECO:0000256" key="2">
    <source>
        <dbReference type="ARBA" id="ARBA00022630"/>
    </source>
</evidence>
<evidence type="ECO:0000259" key="6">
    <source>
        <dbReference type="Pfam" id="PF01494"/>
    </source>
</evidence>
<evidence type="ECO:0000256" key="3">
    <source>
        <dbReference type="ARBA" id="ARBA00022827"/>
    </source>
</evidence>
<evidence type="ECO:0000256" key="4">
    <source>
        <dbReference type="ARBA" id="ARBA00023002"/>
    </source>
</evidence>
<name>A0A364KSU9_TALAM</name>
<dbReference type="InterPro" id="IPR036188">
    <property type="entry name" value="FAD/NAD-bd_sf"/>
</dbReference>
<dbReference type="GO" id="GO:0004497">
    <property type="term" value="F:monooxygenase activity"/>
    <property type="evidence" value="ECO:0007669"/>
    <property type="project" value="UniProtKB-KW"/>
</dbReference>
<dbReference type="GeneID" id="63791867"/>
<accession>A0A364KSU9</accession>
<feature type="domain" description="FAD-binding" evidence="6">
    <location>
        <begin position="209"/>
        <end position="445"/>
    </location>
</feature>
<keyword evidence="4" id="KW-0560">Oxidoreductase</keyword>
<dbReference type="OrthoDB" id="47494at2759"/>
<dbReference type="Pfam" id="PF01494">
    <property type="entry name" value="FAD_binding_3"/>
    <property type="match status" value="1"/>
</dbReference>
<dbReference type="AlphaFoldDB" id="A0A364KSU9"/>
<keyword evidence="2" id="KW-0285">Flavoprotein</keyword>
<dbReference type="GO" id="GO:0071949">
    <property type="term" value="F:FAD binding"/>
    <property type="evidence" value="ECO:0007669"/>
    <property type="project" value="InterPro"/>
</dbReference>
<keyword evidence="8" id="KW-1185">Reference proteome</keyword>
<dbReference type="SUPFAM" id="SSF51905">
    <property type="entry name" value="FAD/NAD(P)-binding domain"/>
    <property type="match status" value="1"/>
</dbReference>
<comment type="caution">
    <text evidence="7">The sequence shown here is derived from an EMBL/GenBank/DDBJ whole genome shotgun (WGS) entry which is preliminary data.</text>
</comment>
<reference evidence="7 8" key="1">
    <citation type="journal article" date="2017" name="Biotechnol. Biofuels">
        <title>Differential beta-glucosidase expression as a function of carbon source availability in Talaromyces amestolkiae: a genomic and proteomic approach.</title>
        <authorList>
            <person name="de Eugenio L.I."/>
            <person name="Mendez-Liter J.A."/>
            <person name="Nieto-Dominguez M."/>
            <person name="Alonso L."/>
            <person name="Gil-Munoz J."/>
            <person name="Barriuso J."/>
            <person name="Prieto A."/>
            <person name="Martinez M.J."/>
        </authorList>
    </citation>
    <scope>NUCLEOTIDE SEQUENCE [LARGE SCALE GENOMIC DNA]</scope>
    <source>
        <strain evidence="7 8">CIB</strain>
    </source>
</reference>
<protein>
    <recommendedName>
        <fullName evidence="6">FAD-binding domain-containing protein</fullName>
    </recommendedName>
</protein>
<proteinExistence type="predicted"/>
<dbReference type="EMBL" id="MIKG01000004">
    <property type="protein sequence ID" value="RAO66638.1"/>
    <property type="molecule type" value="Genomic_DNA"/>
</dbReference>
<evidence type="ECO:0000256" key="1">
    <source>
        <dbReference type="ARBA" id="ARBA00001974"/>
    </source>
</evidence>